<dbReference type="EMBL" id="SWBP01000005">
    <property type="protein sequence ID" value="TKB96264.1"/>
    <property type="molecule type" value="Genomic_DNA"/>
</dbReference>
<dbReference type="InterPro" id="IPR023296">
    <property type="entry name" value="Glyco_hydro_beta-prop_sf"/>
</dbReference>
<keyword evidence="3 4" id="KW-0326">Glycosidase</keyword>
<evidence type="ECO:0000256" key="1">
    <source>
        <dbReference type="ARBA" id="ARBA00009865"/>
    </source>
</evidence>
<evidence type="ECO:0000313" key="5">
    <source>
        <dbReference type="EMBL" id="TKB96264.1"/>
    </source>
</evidence>
<accession>A0A4U1BVP9</accession>
<dbReference type="GO" id="GO:0004553">
    <property type="term" value="F:hydrolase activity, hydrolyzing O-glycosyl compounds"/>
    <property type="evidence" value="ECO:0007669"/>
    <property type="project" value="InterPro"/>
</dbReference>
<gene>
    <name evidence="5" type="ORF">FA046_13840</name>
</gene>
<sequence>MKNLFYAFIVLSIVSCASLKKSNQPQLADKPLFRDPIYDGAADPVIVYNQKTNKWVMFYTNRRAKGEGYDGVTWVHGTRIGIAESKDGAKWTYADTANINYRNTDYTHWAPEVIENNGIYHMYLTYVPGIFTDWQHPRYILHLTSKDMFDWKFESKLNLAKDKVIDACVYPLPGGGWRMWYNNENDGKSVYYADSKDLYNWTDKGKALATRGEGPKVFKWKDKYWMVVDMWRGLGIYSSNDLLKWTKQPENILEKPGTGVDDGVIGGHPDVVVRGDKAYIYYFTHPGKTPENKGKDGFEQRRSSIQVAELKFENGVITCDRNAPVYLNLNLTN</sequence>
<protein>
    <submittedName>
        <fullName evidence="5">Glycosyl hydrolase</fullName>
    </submittedName>
</protein>
<proteinExistence type="inferred from homology"/>
<evidence type="ECO:0000256" key="3">
    <source>
        <dbReference type="ARBA" id="ARBA00023295"/>
    </source>
</evidence>
<evidence type="ECO:0000313" key="6">
    <source>
        <dbReference type="Proteomes" id="UP000308181"/>
    </source>
</evidence>
<keyword evidence="2 4" id="KW-0378">Hydrolase</keyword>
<dbReference type="SUPFAM" id="SSF75005">
    <property type="entry name" value="Arabinanase/levansucrase/invertase"/>
    <property type="match status" value="1"/>
</dbReference>
<dbReference type="OrthoDB" id="9759709at2"/>
<dbReference type="Gene3D" id="2.115.10.20">
    <property type="entry name" value="Glycosyl hydrolase domain, family 43"/>
    <property type="match status" value="2"/>
</dbReference>
<comment type="similarity">
    <text evidence="1 4">Belongs to the glycosyl hydrolase 43 family.</text>
</comment>
<dbReference type="Pfam" id="PF04616">
    <property type="entry name" value="Glyco_hydro_43"/>
    <property type="match status" value="1"/>
</dbReference>
<dbReference type="AlphaFoldDB" id="A0A4U1BVP9"/>
<comment type="caution">
    <text evidence="5">The sequence shown here is derived from an EMBL/GenBank/DDBJ whole genome shotgun (WGS) entry which is preliminary data.</text>
</comment>
<dbReference type="Proteomes" id="UP000308181">
    <property type="component" value="Unassembled WGS sequence"/>
</dbReference>
<evidence type="ECO:0000256" key="2">
    <source>
        <dbReference type="ARBA" id="ARBA00022801"/>
    </source>
</evidence>
<organism evidence="5 6">
    <name type="scientific">Pedobacter cryophilus</name>
    <dbReference type="NCBI Taxonomy" id="2571271"/>
    <lineage>
        <taxon>Bacteria</taxon>
        <taxon>Pseudomonadati</taxon>
        <taxon>Bacteroidota</taxon>
        <taxon>Sphingobacteriia</taxon>
        <taxon>Sphingobacteriales</taxon>
        <taxon>Sphingobacteriaceae</taxon>
        <taxon>Pedobacter</taxon>
    </lineage>
</organism>
<dbReference type="GO" id="GO:0005975">
    <property type="term" value="P:carbohydrate metabolic process"/>
    <property type="evidence" value="ECO:0007669"/>
    <property type="project" value="InterPro"/>
</dbReference>
<evidence type="ECO:0000256" key="4">
    <source>
        <dbReference type="RuleBase" id="RU361187"/>
    </source>
</evidence>
<keyword evidence="6" id="KW-1185">Reference proteome</keyword>
<dbReference type="PROSITE" id="PS51257">
    <property type="entry name" value="PROKAR_LIPOPROTEIN"/>
    <property type="match status" value="1"/>
</dbReference>
<dbReference type="RefSeq" id="WP_136827131.1">
    <property type="nucleotide sequence ID" value="NZ_SWBP01000005.1"/>
</dbReference>
<reference evidence="5 6" key="1">
    <citation type="submission" date="2019-04" db="EMBL/GenBank/DDBJ databases">
        <title>Pedobacter sp. AR-3-17 sp. nov., isolated from Arctic soil.</title>
        <authorList>
            <person name="Dahal R.H."/>
            <person name="Kim D.-U."/>
        </authorList>
    </citation>
    <scope>NUCLEOTIDE SEQUENCE [LARGE SCALE GENOMIC DNA]</scope>
    <source>
        <strain evidence="5 6">AR-3-17</strain>
    </source>
</reference>
<name>A0A4U1BVP9_9SPHI</name>
<dbReference type="CDD" id="cd08984">
    <property type="entry name" value="GH43-like"/>
    <property type="match status" value="1"/>
</dbReference>
<dbReference type="InterPro" id="IPR006710">
    <property type="entry name" value="Glyco_hydro_43"/>
</dbReference>